<accession>A0AAV7LGE9</accession>
<proteinExistence type="predicted"/>
<sequence length="248" mass="26817">MSSAPVLVTTSPSSGKPGVPGSLRPPDWVAVQRPSARGPRRSPPSTRRIYGRRLLIAAANSPLCRMGNSRSSCCSLPLRVFELAGRGVLRRSGIFADSILQSAMLRVLTRLSCSRRCSSPLAQVGYWVTVPPLLLSGKWCRIPRSEAPSRGALLFHLNGADFLTRSPSWIFGVTESIRSFLHACPIGAVVIVLVFARGSADVGTAFVRVIWAYLRLGFDRVPFSAPERRAKRAASSAAGHAPPTRYPL</sequence>
<feature type="compositionally biased region" description="Low complexity" evidence="1">
    <location>
        <begin position="11"/>
        <end position="22"/>
    </location>
</feature>
<keyword evidence="3" id="KW-1185">Reference proteome</keyword>
<reference evidence="2" key="1">
    <citation type="journal article" date="2022" name="bioRxiv">
        <title>Sequencing and chromosome-scale assembly of the giantPleurodeles waltlgenome.</title>
        <authorList>
            <person name="Brown T."/>
            <person name="Elewa A."/>
            <person name="Iarovenko S."/>
            <person name="Subramanian E."/>
            <person name="Araus A.J."/>
            <person name="Petzold A."/>
            <person name="Susuki M."/>
            <person name="Suzuki K.-i.T."/>
            <person name="Hayashi T."/>
            <person name="Toyoda A."/>
            <person name="Oliveira C."/>
            <person name="Osipova E."/>
            <person name="Leigh N.D."/>
            <person name="Simon A."/>
            <person name="Yun M.H."/>
        </authorList>
    </citation>
    <scope>NUCLEOTIDE SEQUENCE</scope>
    <source>
        <strain evidence="2">20211129_DDA</strain>
        <tissue evidence="2">Liver</tissue>
    </source>
</reference>
<dbReference type="AlphaFoldDB" id="A0AAV7LGE9"/>
<dbReference type="EMBL" id="JANPWB010000015">
    <property type="protein sequence ID" value="KAJ1090536.1"/>
    <property type="molecule type" value="Genomic_DNA"/>
</dbReference>
<dbReference type="Proteomes" id="UP001066276">
    <property type="component" value="Chromosome 11"/>
</dbReference>
<feature type="compositionally biased region" description="Low complexity" evidence="1">
    <location>
        <begin position="33"/>
        <end position="46"/>
    </location>
</feature>
<protein>
    <submittedName>
        <fullName evidence="2">Uncharacterized protein</fullName>
    </submittedName>
</protein>
<comment type="caution">
    <text evidence="2">The sequence shown here is derived from an EMBL/GenBank/DDBJ whole genome shotgun (WGS) entry which is preliminary data.</text>
</comment>
<evidence type="ECO:0000313" key="3">
    <source>
        <dbReference type="Proteomes" id="UP001066276"/>
    </source>
</evidence>
<gene>
    <name evidence="2" type="ORF">NDU88_003666</name>
</gene>
<name>A0AAV7LGE9_PLEWA</name>
<evidence type="ECO:0000313" key="2">
    <source>
        <dbReference type="EMBL" id="KAJ1090536.1"/>
    </source>
</evidence>
<evidence type="ECO:0000256" key="1">
    <source>
        <dbReference type="SAM" id="MobiDB-lite"/>
    </source>
</evidence>
<feature type="region of interest" description="Disordered" evidence="1">
    <location>
        <begin position="1"/>
        <end position="46"/>
    </location>
</feature>
<organism evidence="2 3">
    <name type="scientific">Pleurodeles waltl</name>
    <name type="common">Iberian ribbed newt</name>
    <dbReference type="NCBI Taxonomy" id="8319"/>
    <lineage>
        <taxon>Eukaryota</taxon>
        <taxon>Metazoa</taxon>
        <taxon>Chordata</taxon>
        <taxon>Craniata</taxon>
        <taxon>Vertebrata</taxon>
        <taxon>Euteleostomi</taxon>
        <taxon>Amphibia</taxon>
        <taxon>Batrachia</taxon>
        <taxon>Caudata</taxon>
        <taxon>Salamandroidea</taxon>
        <taxon>Salamandridae</taxon>
        <taxon>Pleurodelinae</taxon>
        <taxon>Pleurodeles</taxon>
    </lineage>
</organism>